<gene>
    <name evidence="2" type="ORF">WCY31_10455</name>
</gene>
<dbReference type="RefSeq" id="WP_345972327.1">
    <property type="nucleotide sequence ID" value="NZ_CP147920.1"/>
</dbReference>
<dbReference type="EMBL" id="CP147920">
    <property type="protein sequence ID" value="XAU14660.1"/>
    <property type="molecule type" value="Genomic_DNA"/>
</dbReference>
<keyword evidence="1" id="KW-0812">Transmembrane</keyword>
<keyword evidence="3" id="KW-1185">Reference proteome</keyword>
<keyword evidence="1" id="KW-0472">Membrane</keyword>
<evidence type="ECO:0000313" key="3">
    <source>
        <dbReference type="Proteomes" id="UP001447842"/>
    </source>
</evidence>
<sequence>MDASWLYPATIVVLLILAYMQWQTNAKKTMVIVLVVLGYIVYSHETGHSLTEFREQAVDDFDDAVGNSKYKERVVSPQMRPVESKAMVEGNGSIE</sequence>
<reference evidence="2 3" key="1">
    <citation type="submission" date="2024-03" db="EMBL/GenBank/DDBJ databases">
        <title>Sulfurimonas sp. HSL3-1.</title>
        <authorList>
            <person name="Wang S."/>
        </authorList>
    </citation>
    <scope>NUCLEOTIDE SEQUENCE [LARGE SCALE GENOMIC DNA]</scope>
    <source>
        <strain evidence="2 3">HSL3-1</strain>
    </source>
</reference>
<evidence type="ECO:0000256" key="1">
    <source>
        <dbReference type="SAM" id="Phobius"/>
    </source>
</evidence>
<evidence type="ECO:0000313" key="2">
    <source>
        <dbReference type="EMBL" id="XAU14660.1"/>
    </source>
</evidence>
<protein>
    <submittedName>
        <fullName evidence="2">Uncharacterized protein</fullName>
    </submittedName>
</protein>
<keyword evidence="1" id="KW-1133">Transmembrane helix</keyword>
<dbReference type="Proteomes" id="UP001447842">
    <property type="component" value="Chromosome"/>
</dbReference>
<accession>A0ABZ3H7Z1</accession>
<proteinExistence type="predicted"/>
<feature type="transmembrane region" description="Helical" evidence="1">
    <location>
        <begin position="6"/>
        <end position="22"/>
    </location>
</feature>
<organism evidence="2 3">
    <name type="scientific">Sulfurimonas diazotrophicus</name>
    <dbReference type="NCBI Taxonomy" id="3131939"/>
    <lineage>
        <taxon>Bacteria</taxon>
        <taxon>Pseudomonadati</taxon>
        <taxon>Campylobacterota</taxon>
        <taxon>Epsilonproteobacteria</taxon>
        <taxon>Campylobacterales</taxon>
        <taxon>Sulfurimonadaceae</taxon>
        <taxon>Sulfurimonas</taxon>
    </lineage>
</organism>
<name>A0ABZ3H7Z1_9BACT</name>